<dbReference type="Gene3D" id="2.60.40.1760">
    <property type="entry name" value="glycosyl hydrolase (family 31)"/>
    <property type="match status" value="1"/>
</dbReference>
<evidence type="ECO:0000313" key="16">
    <source>
        <dbReference type="EMBL" id="PNH09384.1"/>
    </source>
</evidence>
<comment type="caution">
    <text evidence="16">The sequence shown here is derived from an EMBL/GenBank/DDBJ whole genome shotgun (WGS) entry which is preliminary data.</text>
</comment>
<dbReference type="PANTHER" id="PTHR22762">
    <property type="entry name" value="ALPHA-GLUCOSIDASE"/>
    <property type="match status" value="1"/>
</dbReference>
<dbReference type="EMBL" id="PGGS01000092">
    <property type="protein sequence ID" value="PNH09384.1"/>
    <property type="molecule type" value="Genomic_DNA"/>
</dbReference>
<evidence type="ECO:0000256" key="1">
    <source>
        <dbReference type="ARBA" id="ARBA00004240"/>
    </source>
</evidence>
<comment type="subcellular location">
    <subcellularLocation>
        <location evidence="1">Endoplasmic reticulum</location>
    </subcellularLocation>
</comment>
<accession>A0A2J8AA32</accession>
<dbReference type="Pfam" id="PF01055">
    <property type="entry name" value="Glyco_hydro_31_2nd"/>
    <property type="match status" value="2"/>
</dbReference>
<evidence type="ECO:0000256" key="7">
    <source>
        <dbReference type="ARBA" id="ARBA00023180"/>
    </source>
</evidence>
<dbReference type="SUPFAM" id="SSF51445">
    <property type="entry name" value="(Trans)glycosidases"/>
    <property type="match status" value="2"/>
</dbReference>
<dbReference type="Proteomes" id="UP000236333">
    <property type="component" value="Unassembled WGS sequence"/>
</dbReference>
<keyword evidence="8 10" id="KW-0326">Glycosidase</keyword>
<gene>
    <name evidence="16" type="ORF">TSOC_003966</name>
</gene>
<dbReference type="GO" id="GO:0005975">
    <property type="term" value="P:carbohydrate metabolic process"/>
    <property type="evidence" value="ECO:0007669"/>
    <property type="project" value="InterPro"/>
</dbReference>
<feature type="signal peptide" evidence="12">
    <location>
        <begin position="1"/>
        <end position="21"/>
    </location>
</feature>
<dbReference type="Pfam" id="PF13802">
    <property type="entry name" value="Gal_mutarotas_2"/>
    <property type="match status" value="1"/>
</dbReference>
<proteinExistence type="inferred from homology"/>
<evidence type="ECO:0000256" key="6">
    <source>
        <dbReference type="ARBA" id="ARBA00022824"/>
    </source>
</evidence>
<dbReference type="GO" id="GO:0030246">
    <property type="term" value="F:carbohydrate binding"/>
    <property type="evidence" value="ECO:0007669"/>
    <property type="project" value="InterPro"/>
</dbReference>
<dbReference type="SUPFAM" id="SSF51011">
    <property type="entry name" value="Glycosyl hydrolase domain"/>
    <property type="match status" value="1"/>
</dbReference>
<keyword evidence="7" id="KW-0325">Glycoprotein</keyword>
<dbReference type="GO" id="GO:0005783">
    <property type="term" value="C:endoplasmic reticulum"/>
    <property type="evidence" value="ECO:0007669"/>
    <property type="project" value="UniProtKB-SubCell"/>
</dbReference>
<evidence type="ECO:0000256" key="2">
    <source>
        <dbReference type="ARBA" id="ARBA00004833"/>
    </source>
</evidence>
<keyword evidence="5 10" id="KW-0378">Hydrolase</keyword>
<evidence type="ECO:0000256" key="4">
    <source>
        <dbReference type="ARBA" id="ARBA00022729"/>
    </source>
</evidence>
<dbReference type="InterPro" id="IPR011013">
    <property type="entry name" value="Gal_mutarotase_sf_dom"/>
</dbReference>
<dbReference type="PANTHER" id="PTHR22762:SF54">
    <property type="entry name" value="BCDNA.GH04962"/>
    <property type="match status" value="1"/>
</dbReference>
<dbReference type="InterPro" id="IPR000322">
    <property type="entry name" value="Glyco_hydro_31_TIM"/>
</dbReference>
<feature type="domain" description="Glycosyl hydrolase family 31 C-terminal" evidence="15">
    <location>
        <begin position="476"/>
        <end position="542"/>
    </location>
</feature>
<feature type="domain" description="Glycoside hydrolase family 31 N-terminal" evidence="14">
    <location>
        <begin position="77"/>
        <end position="268"/>
    </location>
</feature>
<feature type="domain" description="Glycoside hydrolase family 31 TIM barrel" evidence="13">
    <location>
        <begin position="330"/>
        <end position="380"/>
    </location>
</feature>
<dbReference type="AlphaFoldDB" id="A0A2J8AA32"/>
<comment type="similarity">
    <text evidence="3 10">Belongs to the glycosyl hydrolase 31 family.</text>
</comment>
<name>A0A2J8AA32_9CHLO</name>
<evidence type="ECO:0000256" key="11">
    <source>
        <dbReference type="SAM" id="MobiDB-lite"/>
    </source>
</evidence>
<reference evidence="16 17" key="1">
    <citation type="journal article" date="2017" name="Mol. Biol. Evol.">
        <title>The 4-celled Tetrabaena socialis nuclear genome reveals the essential components for genetic control of cell number at the origin of multicellularity in the volvocine lineage.</title>
        <authorList>
            <person name="Featherston J."/>
            <person name="Arakaki Y."/>
            <person name="Hanschen E.R."/>
            <person name="Ferris P.J."/>
            <person name="Michod R.E."/>
            <person name="Olson B.J.S.C."/>
            <person name="Nozaki H."/>
            <person name="Durand P.M."/>
        </authorList>
    </citation>
    <scope>NUCLEOTIDE SEQUENCE [LARGE SCALE GENOMIC DNA]</scope>
    <source>
        <strain evidence="16 17">NIES-571</strain>
    </source>
</reference>
<comment type="pathway">
    <text evidence="2">Glycan metabolism; N-glycan metabolism.</text>
</comment>
<evidence type="ECO:0000313" key="17">
    <source>
        <dbReference type="Proteomes" id="UP000236333"/>
    </source>
</evidence>
<protein>
    <recommendedName>
        <fullName evidence="9">Glucosidase II subunit alpha</fullName>
    </recommendedName>
</protein>
<dbReference type="InterPro" id="IPR013780">
    <property type="entry name" value="Glyco_hydro_b"/>
</dbReference>
<dbReference type="Gene3D" id="3.20.20.80">
    <property type="entry name" value="Glycosidases"/>
    <property type="match status" value="2"/>
</dbReference>
<dbReference type="InterPro" id="IPR025887">
    <property type="entry name" value="Glyco_hydro_31_N_dom"/>
</dbReference>
<evidence type="ECO:0000256" key="10">
    <source>
        <dbReference type="RuleBase" id="RU361185"/>
    </source>
</evidence>
<dbReference type="Pfam" id="PF21365">
    <property type="entry name" value="Glyco_hydro_31_3rd"/>
    <property type="match status" value="1"/>
</dbReference>
<dbReference type="OrthoDB" id="3237269at2759"/>
<keyword evidence="4 12" id="KW-0732">Signal</keyword>
<dbReference type="InterPro" id="IPR017853">
    <property type="entry name" value="GH"/>
</dbReference>
<dbReference type="GO" id="GO:0006491">
    <property type="term" value="P:N-glycan processing"/>
    <property type="evidence" value="ECO:0007669"/>
    <property type="project" value="TreeGrafter"/>
</dbReference>
<dbReference type="SUPFAM" id="SSF74650">
    <property type="entry name" value="Galactose mutarotase-like"/>
    <property type="match status" value="1"/>
</dbReference>
<dbReference type="Gene3D" id="2.60.40.1180">
    <property type="entry name" value="Golgi alpha-mannosidase II"/>
    <property type="match status" value="1"/>
</dbReference>
<evidence type="ECO:0000256" key="9">
    <source>
        <dbReference type="ARBA" id="ARBA00042895"/>
    </source>
</evidence>
<keyword evidence="17" id="KW-1185">Reference proteome</keyword>
<evidence type="ECO:0000259" key="14">
    <source>
        <dbReference type="Pfam" id="PF13802"/>
    </source>
</evidence>
<dbReference type="InterPro" id="IPR048395">
    <property type="entry name" value="Glyco_hydro_31_C"/>
</dbReference>
<evidence type="ECO:0000256" key="8">
    <source>
        <dbReference type="ARBA" id="ARBA00023295"/>
    </source>
</evidence>
<evidence type="ECO:0000256" key="12">
    <source>
        <dbReference type="SAM" id="SignalP"/>
    </source>
</evidence>
<dbReference type="CDD" id="cd14752">
    <property type="entry name" value="GH31_N"/>
    <property type="match status" value="1"/>
</dbReference>
<organism evidence="16 17">
    <name type="scientific">Tetrabaena socialis</name>
    <dbReference type="NCBI Taxonomy" id="47790"/>
    <lineage>
        <taxon>Eukaryota</taxon>
        <taxon>Viridiplantae</taxon>
        <taxon>Chlorophyta</taxon>
        <taxon>core chlorophytes</taxon>
        <taxon>Chlorophyceae</taxon>
        <taxon>CS clade</taxon>
        <taxon>Chlamydomonadales</taxon>
        <taxon>Tetrabaenaceae</taxon>
        <taxon>Tetrabaena</taxon>
    </lineage>
</organism>
<dbReference type="GO" id="GO:0090599">
    <property type="term" value="F:alpha-glucosidase activity"/>
    <property type="evidence" value="ECO:0007669"/>
    <property type="project" value="TreeGrafter"/>
</dbReference>
<evidence type="ECO:0000259" key="13">
    <source>
        <dbReference type="Pfam" id="PF01055"/>
    </source>
</evidence>
<keyword evidence="6" id="KW-0256">Endoplasmic reticulum</keyword>
<feature type="region of interest" description="Disordered" evidence="11">
    <location>
        <begin position="543"/>
        <end position="567"/>
    </location>
</feature>
<evidence type="ECO:0000259" key="15">
    <source>
        <dbReference type="Pfam" id="PF21365"/>
    </source>
</evidence>
<sequence>MFSPLRIVLLLACVAIHPVLSFKENEFKKCAQTSFCSRNRNVEQGKNFEIPPATVQLNVATLTATLVNTQYSKHLQLTLTSHADGFLRVMVDESPSVGRYQVPGDILVSGWENKKLGFQETSRSASSISASAGNTTVELSFKPFALSISVKGVPALQLNSRNLFNFEHRRAKQDTDPAGYWEETWMGHTDSKPKGPEAMSLDLVFPGFQHVYGIPERATSLSLRATDGVAPYSEPYRLYNLDVFEYLEDHPFGLYGSIPFMMAHKKGLTRQGGNGRRLNAAEMFVDLTKGRGEVGTQWIAESGIVDLFVFTGGSAPAVLASYARVAGTTALPQLFSLGYHQCRWNYKDEADVKAVDAGFDGHEIPYDVLWLDIEHTNGKRCVSVPMLLTLGLTGLPYSGADVGGFFGNPDSELMTRWYQVGIFYPFFRGHAHLETQRREPWLFGPEPTARIRTAIRERYALLPYIYTLFRAANTSGLPILRPLWYEFPESEELFAVEEEFMVGSGMLVKPVVAPGVSLVDVTLPVAARWYDALTGVAVPPRTRTHRVQAQPHGTALQHGTALHGAGE</sequence>
<feature type="chain" id="PRO_5014365144" description="Glucosidase II subunit alpha" evidence="12">
    <location>
        <begin position="22"/>
        <end position="567"/>
    </location>
</feature>
<feature type="domain" description="Glycoside hydrolase family 31 TIM barrel" evidence="13">
    <location>
        <begin position="383"/>
        <end position="468"/>
    </location>
</feature>
<evidence type="ECO:0000256" key="3">
    <source>
        <dbReference type="ARBA" id="ARBA00007806"/>
    </source>
</evidence>
<evidence type="ECO:0000256" key="5">
    <source>
        <dbReference type="ARBA" id="ARBA00022801"/>
    </source>
</evidence>